<keyword evidence="1" id="KW-0472">Membrane</keyword>
<dbReference type="EMBL" id="MFJC01000033">
    <property type="protein sequence ID" value="OGG08975.1"/>
    <property type="molecule type" value="Genomic_DNA"/>
</dbReference>
<dbReference type="Proteomes" id="UP000176854">
    <property type="component" value="Unassembled WGS sequence"/>
</dbReference>
<evidence type="ECO:0000256" key="1">
    <source>
        <dbReference type="SAM" id="Phobius"/>
    </source>
</evidence>
<evidence type="ECO:0008006" key="4">
    <source>
        <dbReference type="Google" id="ProtNLM"/>
    </source>
</evidence>
<sequence length="351" mass="40244">MATLTETAYYTRRTINWTILGIIAYFILRLTWAILVFIYFILFPPKPPPPNHAFGVLPKIQFPQSVSRPSDLKFRLETIEGTVPTASESASVYFMPKSPANLLALTRTQTFAQRLGLNPEPIQESKNIYIFKDPDLSLRTLRYDIVSNNFVLRYAYELDPLVFDQKNLPNDPKAITDAQSILKGYNLYVNDYKNGTTRITYLQLVGNKLLPILSRVEADALRVDFFRKPIGDMKVFTADPDLGLINFLYSGNPNTIKQLMEFNYTYWPIDYDTVGTYEMKRSQDAWQELVSGGGFIARYPRTGSTAVVRTMHLGYYDSYQPQTYLQPIFVFEGDDGFLGYVPAVSLKWVEQ</sequence>
<dbReference type="STRING" id="1798373.A2154_05270"/>
<organism evidence="2 3">
    <name type="scientific">Candidatus Gottesmanbacteria bacterium RBG_16_43_7</name>
    <dbReference type="NCBI Taxonomy" id="1798373"/>
    <lineage>
        <taxon>Bacteria</taxon>
        <taxon>Candidatus Gottesmaniibacteriota</taxon>
    </lineage>
</organism>
<protein>
    <recommendedName>
        <fullName evidence="4">Regulatory protein YycH domain-containing protein</fullName>
    </recommendedName>
</protein>
<name>A0A1F5Z9D9_9BACT</name>
<keyword evidence="1" id="KW-1133">Transmembrane helix</keyword>
<evidence type="ECO:0000313" key="2">
    <source>
        <dbReference type="EMBL" id="OGG08975.1"/>
    </source>
</evidence>
<reference evidence="2 3" key="1">
    <citation type="journal article" date="2016" name="Nat. Commun.">
        <title>Thousands of microbial genomes shed light on interconnected biogeochemical processes in an aquifer system.</title>
        <authorList>
            <person name="Anantharaman K."/>
            <person name="Brown C.T."/>
            <person name="Hug L.A."/>
            <person name="Sharon I."/>
            <person name="Castelle C.J."/>
            <person name="Probst A.J."/>
            <person name="Thomas B.C."/>
            <person name="Singh A."/>
            <person name="Wilkins M.J."/>
            <person name="Karaoz U."/>
            <person name="Brodie E.L."/>
            <person name="Williams K.H."/>
            <person name="Hubbard S.S."/>
            <person name="Banfield J.F."/>
        </authorList>
    </citation>
    <scope>NUCLEOTIDE SEQUENCE [LARGE SCALE GENOMIC DNA]</scope>
</reference>
<dbReference type="AlphaFoldDB" id="A0A1F5Z9D9"/>
<gene>
    <name evidence="2" type="ORF">A2154_05270</name>
</gene>
<accession>A0A1F5Z9D9</accession>
<evidence type="ECO:0000313" key="3">
    <source>
        <dbReference type="Proteomes" id="UP000176854"/>
    </source>
</evidence>
<feature type="transmembrane region" description="Helical" evidence="1">
    <location>
        <begin position="19"/>
        <end position="42"/>
    </location>
</feature>
<comment type="caution">
    <text evidence="2">The sequence shown here is derived from an EMBL/GenBank/DDBJ whole genome shotgun (WGS) entry which is preliminary data.</text>
</comment>
<keyword evidence="1" id="KW-0812">Transmembrane</keyword>
<proteinExistence type="predicted"/>